<evidence type="ECO:0000313" key="3">
    <source>
        <dbReference type="Proteomes" id="UP000094444"/>
    </source>
</evidence>
<name>A0A2P5IEW2_DIAHE</name>
<sequence length="163" mass="18922">MIRLRPTKDQGVAKQDTRRRAARTEQAIDEVRHEPKPEKSQRLRKWEMSTSRPIDEGYELALSDDVRPRTSDWEGETEDIQLAILASLGLLDDYEAEDADITLSSLPRNDDFYSIRYKPSRKKTNVHGFLEEVEVPILDDEVDWELVKVSLNEGSMSWTMLDE</sequence>
<comment type="caution">
    <text evidence="2">The sequence shown here is derived from an EMBL/GenBank/DDBJ whole genome shotgun (WGS) entry which is preliminary data.</text>
</comment>
<evidence type="ECO:0000256" key="1">
    <source>
        <dbReference type="SAM" id="MobiDB-lite"/>
    </source>
</evidence>
<dbReference type="AlphaFoldDB" id="A0A2P5IEW2"/>
<dbReference type="InParanoid" id="A0A2P5IEW2"/>
<gene>
    <name evidence="2" type="ORF">DHEL01_v200605</name>
</gene>
<feature type="region of interest" description="Disordered" evidence="1">
    <location>
        <begin position="1"/>
        <end position="48"/>
    </location>
</feature>
<feature type="compositionally biased region" description="Basic and acidic residues" evidence="1">
    <location>
        <begin position="29"/>
        <end position="47"/>
    </location>
</feature>
<protein>
    <submittedName>
        <fullName evidence="2">Uncharacterized protein</fullName>
    </submittedName>
</protein>
<reference evidence="2" key="1">
    <citation type="submission" date="2017-09" db="EMBL/GenBank/DDBJ databases">
        <title>Polyketide synthases of a Diaporthe helianthi virulent isolate.</title>
        <authorList>
            <person name="Baroncelli R."/>
        </authorList>
    </citation>
    <scope>NUCLEOTIDE SEQUENCE [LARGE SCALE GENOMIC DNA]</scope>
    <source>
        <strain evidence="2">7/96</strain>
    </source>
</reference>
<accession>A0A2P5IEW2</accession>
<dbReference type="OrthoDB" id="5229008at2759"/>
<dbReference type="EMBL" id="MAVT02000023">
    <property type="protein sequence ID" value="POS81032.1"/>
    <property type="molecule type" value="Genomic_DNA"/>
</dbReference>
<evidence type="ECO:0000313" key="2">
    <source>
        <dbReference type="EMBL" id="POS81032.1"/>
    </source>
</evidence>
<organism evidence="2 3">
    <name type="scientific">Diaporthe helianthi</name>
    <dbReference type="NCBI Taxonomy" id="158607"/>
    <lineage>
        <taxon>Eukaryota</taxon>
        <taxon>Fungi</taxon>
        <taxon>Dikarya</taxon>
        <taxon>Ascomycota</taxon>
        <taxon>Pezizomycotina</taxon>
        <taxon>Sordariomycetes</taxon>
        <taxon>Sordariomycetidae</taxon>
        <taxon>Diaporthales</taxon>
        <taxon>Diaporthaceae</taxon>
        <taxon>Diaporthe</taxon>
    </lineage>
</organism>
<keyword evidence="3" id="KW-1185">Reference proteome</keyword>
<dbReference type="Proteomes" id="UP000094444">
    <property type="component" value="Unassembled WGS sequence"/>
</dbReference>
<proteinExistence type="predicted"/>